<dbReference type="AlphaFoldDB" id="A0A1G6HWC9"/>
<dbReference type="STRING" id="28234.SAMN04488588_0152"/>
<sequence length="235" mass="27371">MSKKISMLFVILTFVVLTFGEVTTEFKFYFVFGDKIDSGIKANINYQYSSEEWAFLSIKSNFYPVTIKINDQKLVLRSDKQTIVVRPGKIKITYNNNSFFYQAKRGDNAISLVKNIQLKPNITYIEFRDEVSPNGDWDRDKMKLVINSNTYAKLRLDVGNESFEKEIFPGDNQLYFDFKNIDDGIYKAYVKIYNEKGSVEKEKNILIDRTQKSYGKEILFGFIAFFAGLIIWDSL</sequence>
<name>A0A1G6HWC9_9BACT</name>
<feature type="transmembrane region" description="Helical" evidence="1">
    <location>
        <begin position="214"/>
        <end position="232"/>
    </location>
</feature>
<proteinExistence type="predicted"/>
<keyword evidence="4" id="KW-1185">Reference proteome</keyword>
<keyword evidence="1" id="KW-0812">Transmembrane</keyword>
<keyword evidence="1" id="KW-1133">Transmembrane helix</keyword>
<gene>
    <name evidence="3" type="ORF">E4650_02055</name>
    <name evidence="2" type="ORF">SAMN04488588_0152</name>
</gene>
<keyword evidence="1" id="KW-0472">Membrane</keyword>
<evidence type="ECO:0000313" key="3">
    <source>
        <dbReference type="EMBL" id="TGG89002.1"/>
    </source>
</evidence>
<dbReference type="Proteomes" id="UP000199322">
    <property type="component" value="Unassembled WGS sequence"/>
</dbReference>
<evidence type="ECO:0000313" key="4">
    <source>
        <dbReference type="Proteomes" id="UP000199322"/>
    </source>
</evidence>
<dbReference type="EMBL" id="SRME01000001">
    <property type="protein sequence ID" value="TGG89002.1"/>
    <property type="molecule type" value="Genomic_DNA"/>
</dbReference>
<reference evidence="2 4" key="1">
    <citation type="submission" date="2016-10" db="EMBL/GenBank/DDBJ databases">
        <authorList>
            <person name="de Groot N.N."/>
        </authorList>
    </citation>
    <scope>NUCLEOTIDE SEQUENCE [LARGE SCALE GENOMIC DNA]</scope>
    <source>
        <strain evidence="2 4">WG14</strain>
    </source>
</reference>
<dbReference type="Proteomes" id="UP000297288">
    <property type="component" value="Unassembled WGS sequence"/>
</dbReference>
<evidence type="ECO:0000313" key="2">
    <source>
        <dbReference type="EMBL" id="SDB98617.1"/>
    </source>
</evidence>
<organism evidence="2 4">
    <name type="scientific">Geotoga petraea</name>
    <dbReference type="NCBI Taxonomy" id="28234"/>
    <lineage>
        <taxon>Bacteria</taxon>
        <taxon>Thermotogati</taxon>
        <taxon>Thermotogota</taxon>
        <taxon>Thermotogae</taxon>
        <taxon>Petrotogales</taxon>
        <taxon>Petrotogaceae</taxon>
        <taxon>Geotoga</taxon>
    </lineage>
</organism>
<dbReference type="EMBL" id="FMYV01000001">
    <property type="protein sequence ID" value="SDB98617.1"/>
    <property type="molecule type" value="Genomic_DNA"/>
</dbReference>
<reference evidence="3 5" key="2">
    <citation type="submission" date="2019-04" db="EMBL/GenBank/DDBJ databases">
        <title>Draft genome sequence data and analysis of a Fermenting Bacterium, Geotoga petraea strain HO-Geo1, isolated from heavy-oil petroleum reservoir in Russia.</title>
        <authorList>
            <person name="Grouzdev D.S."/>
            <person name="Semenova E.M."/>
            <person name="Sokolova D.S."/>
            <person name="Tourova T.P."/>
            <person name="Poltaraus A.B."/>
            <person name="Nazina T.N."/>
        </authorList>
    </citation>
    <scope>NUCLEOTIDE SEQUENCE [LARGE SCALE GENOMIC DNA]</scope>
    <source>
        <strain evidence="3 5">HO-Geo1</strain>
    </source>
</reference>
<evidence type="ECO:0000256" key="1">
    <source>
        <dbReference type="SAM" id="Phobius"/>
    </source>
</evidence>
<protein>
    <submittedName>
        <fullName evidence="2">Uncharacterized protein</fullName>
    </submittedName>
</protein>
<evidence type="ECO:0000313" key="5">
    <source>
        <dbReference type="Proteomes" id="UP000297288"/>
    </source>
</evidence>
<dbReference type="RefSeq" id="WP_091401915.1">
    <property type="nucleotide sequence ID" value="NZ_FMYV01000001.1"/>
</dbReference>
<accession>A0A1G6HWC9</accession>